<organism evidence="6 7">
    <name type="scientific">Lecanosticta acicola</name>
    <dbReference type="NCBI Taxonomy" id="111012"/>
    <lineage>
        <taxon>Eukaryota</taxon>
        <taxon>Fungi</taxon>
        <taxon>Dikarya</taxon>
        <taxon>Ascomycota</taxon>
        <taxon>Pezizomycotina</taxon>
        <taxon>Dothideomycetes</taxon>
        <taxon>Dothideomycetidae</taxon>
        <taxon>Mycosphaerellales</taxon>
        <taxon>Mycosphaerellaceae</taxon>
        <taxon>Lecanosticta</taxon>
    </lineage>
</organism>
<dbReference type="AlphaFoldDB" id="A0AAI8YTB1"/>
<evidence type="ECO:0000256" key="3">
    <source>
        <dbReference type="ARBA" id="ARBA00023002"/>
    </source>
</evidence>
<gene>
    <name evidence="6" type="ORF">LECACI_7A001590</name>
</gene>
<evidence type="ECO:0000256" key="1">
    <source>
        <dbReference type="ARBA" id="ARBA00022630"/>
    </source>
</evidence>
<protein>
    <submittedName>
        <fullName evidence="6">Related to tetracycline resistance from transposon Tn4351 Tn4400</fullName>
    </submittedName>
</protein>
<dbReference type="InterPro" id="IPR002938">
    <property type="entry name" value="FAD-bd"/>
</dbReference>
<reference evidence="6" key="1">
    <citation type="submission" date="2023-11" db="EMBL/GenBank/DDBJ databases">
        <authorList>
            <person name="Alioto T."/>
            <person name="Alioto T."/>
            <person name="Gomez Garrido J."/>
        </authorList>
    </citation>
    <scope>NUCLEOTIDE SEQUENCE</scope>
</reference>
<keyword evidence="2" id="KW-0274">FAD</keyword>
<accession>A0AAI8YTB1</accession>
<dbReference type="Pfam" id="PF01494">
    <property type="entry name" value="FAD_binding_3"/>
    <property type="match status" value="1"/>
</dbReference>
<dbReference type="Proteomes" id="UP001296104">
    <property type="component" value="Unassembled WGS sequence"/>
</dbReference>
<dbReference type="PANTHER" id="PTHR46972">
    <property type="entry name" value="MONOOXYGENASE ASQM-RELATED"/>
    <property type="match status" value="1"/>
</dbReference>
<proteinExistence type="predicted"/>
<keyword evidence="4" id="KW-0503">Monooxygenase</keyword>
<comment type="caution">
    <text evidence="6">The sequence shown here is derived from an EMBL/GenBank/DDBJ whole genome shotgun (WGS) entry which is preliminary data.</text>
</comment>
<sequence length="375" mass="41456">MTRTQPPIAICGAGPGGLMCARILELAKIPYVVFERDESATWADGRGGSGCLDIHPDSGQLALREAGLFDQFKAVARFDATNRPEMDRKDLRRILLRSVPQHNIRWGCKIQEVKKDRDGSMTVHLADGRIESGFRLVIGADGAWSKARQLISPAKPQYQGVHFLTTSMSPRNEHYACASSLAGKGNYLAFGDAKNIICMKLGDGSYYVAFGTWLPENWVEENPVLAKDPTALRQWILDEHLADWPAVHRDLIKYSDANFRPWKLVSMPTDAIPWKTVPGVTLLGDAAHCTVPNGEGVNHALYDGYLLADQIIKRGLDDLGGAVEEYEKLMFPRGIEQARSGPTVMKMMLDEGAPHSLIRFMMGPEQDARTAPLAE</sequence>
<keyword evidence="7" id="KW-1185">Reference proteome</keyword>
<evidence type="ECO:0000313" key="7">
    <source>
        <dbReference type="Proteomes" id="UP001296104"/>
    </source>
</evidence>
<keyword evidence="1" id="KW-0285">Flavoprotein</keyword>
<evidence type="ECO:0000259" key="5">
    <source>
        <dbReference type="Pfam" id="PF01494"/>
    </source>
</evidence>
<evidence type="ECO:0000256" key="2">
    <source>
        <dbReference type="ARBA" id="ARBA00022827"/>
    </source>
</evidence>
<evidence type="ECO:0000256" key="4">
    <source>
        <dbReference type="ARBA" id="ARBA00023033"/>
    </source>
</evidence>
<keyword evidence="3" id="KW-0560">Oxidoreductase</keyword>
<dbReference type="SUPFAM" id="SSF51905">
    <property type="entry name" value="FAD/NAD(P)-binding domain"/>
    <property type="match status" value="1"/>
</dbReference>
<dbReference type="Gene3D" id="3.50.50.60">
    <property type="entry name" value="FAD/NAD(P)-binding domain"/>
    <property type="match status" value="1"/>
</dbReference>
<dbReference type="InterPro" id="IPR036188">
    <property type="entry name" value="FAD/NAD-bd_sf"/>
</dbReference>
<evidence type="ECO:0000313" key="6">
    <source>
        <dbReference type="EMBL" id="CAK3846950.1"/>
    </source>
</evidence>
<dbReference type="GO" id="GO:0004497">
    <property type="term" value="F:monooxygenase activity"/>
    <property type="evidence" value="ECO:0007669"/>
    <property type="project" value="UniProtKB-KW"/>
</dbReference>
<feature type="domain" description="FAD-binding" evidence="5">
    <location>
        <begin position="102"/>
        <end position="312"/>
    </location>
</feature>
<dbReference type="GO" id="GO:0071949">
    <property type="term" value="F:FAD binding"/>
    <property type="evidence" value="ECO:0007669"/>
    <property type="project" value="InterPro"/>
</dbReference>
<name>A0AAI8YTB1_9PEZI</name>
<dbReference type="PRINTS" id="PR00420">
    <property type="entry name" value="RNGMNOXGNASE"/>
</dbReference>
<dbReference type="PANTHER" id="PTHR46972:SF1">
    <property type="entry name" value="FAD DEPENDENT OXIDOREDUCTASE DOMAIN-CONTAINING PROTEIN"/>
    <property type="match status" value="1"/>
</dbReference>
<dbReference type="EMBL" id="CAVMBE010000006">
    <property type="protein sequence ID" value="CAK3846950.1"/>
    <property type="molecule type" value="Genomic_DNA"/>
</dbReference>